<name>A0A7S4B9M7_CHRCT</name>
<dbReference type="EMBL" id="HBIZ01018499">
    <property type="protein sequence ID" value="CAE0758982.1"/>
    <property type="molecule type" value="Transcribed_RNA"/>
</dbReference>
<proteinExistence type="predicted"/>
<organism evidence="1">
    <name type="scientific">Chrysotila carterae</name>
    <name type="common">Marine alga</name>
    <name type="synonym">Syracosphaera carterae</name>
    <dbReference type="NCBI Taxonomy" id="13221"/>
    <lineage>
        <taxon>Eukaryota</taxon>
        <taxon>Haptista</taxon>
        <taxon>Haptophyta</taxon>
        <taxon>Prymnesiophyceae</taxon>
        <taxon>Isochrysidales</taxon>
        <taxon>Isochrysidaceae</taxon>
        <taxon>Chrysotila</taxon>
    </lineage>
</organism>
<sequence length="105" mass="11787">MSQRSISASCLSRFGLRFVFSLSHRPTRDSLPHAPLCHHQAVFARNLRALRIVETLAHVSPPSDQPLVARDGISPPLTDGLQPPADYFETRCLHAQFKQRRCDIA</sequence>
<reference evidence="1" key="1">
    <citation type="submission" date="2021-01" db="EMBL/GenBank/DDBJ databases">
        <authorList>
            <person name="Corre E."/>
            <person name="Pelletier E."/>
            <person name="Niang G."/>
            <person name="Scheremetjew M."/>
            <person name="Finn R."/>
            <person name="Kale V."/>
            <person name="Holt S."/>
            <person name="Cochrane G."/>
            <person name="Meng A."/>
            <person name="Brown T."/>
            <person name="Cohen L."/>
        </authorList>
    </citation>
    <scope>NUCLEOTIDE SEQUENCE</scope>
    <source>
        <strain evidence="1">CCMP645</strain>
    </source>
</reference>
<protein>
    <submittedName>
        <fullName evidence="1">Uncharacterized protein</fullName>
    </submittedName>
</protein>
<dbReference type="AlphaFoldDB" id="A0A7S4B9M7"/>
<gene>
    <name evidence="1" type="ORF">PCAR00345_LOCUS11576</name>
</gene>
<accession>A0A7S4B9M7</accession>
<evidence type="ECO:0000313" key="1">
    <source>
        <dbReference type="EMBL" id="CAE0758982.1"/>
    </source>
</evidence>